<feature type="domain" description="Protein kinase" evidence="2">
    <location>
        <begin position="110"/>
        <end position="270"/>
    </location>
</feature>
<dbReference type="PANTHER" id="PTHR23257:SF792">
    <property type="entry name" value="PROTEIN KINASE DOMAIN-CONTAINING PROTEIN"/>
    <property type="match status" value="1"/>
</dbReference>
<dbReference type="SUPFAM" id="SSF56112">
    <property type="entry name" value="Protein kinase-like (PK-like)"/>
    <property type="match status" value="1"/>
</dbReference>
<dbReference type="GO" id="GO:0007165">
    <property type="term" value="P:signal transduction"/>
    <property type="evidence" value="ECO:0007669"/>
    <property type="project" value="TreeGrafter"/>
</dbReference>
<evidence type="ECO:0000313" key="3">
    <source>
        <dbReference type="EMBL" id="KAK9183299.1"/>
    </source>
</evidence>
<gene>
    <name evidence="3" type="ORF">WN944_026450</name>
</gene>
<dbReference type="InterPro" id="IPR050167">
    <property type="entry name" value="Ser_Thr_protein_kinase"/>
</dbReference>
<protein>
    <recommendedName>
        <fullName evidence="2">Protein kinase domain-containing protein</fullName>
    </recommendedName>
</protein>
<dbReference type="GO" id="GO:0004672">
    <property type="term" value="F:protein kinase activity"/>
    <property type="evidence" value="ECO:0007669"/>
    <property type="project" value="InterPro"/>
</dbReference>
<dbReference type="PROSITE" id="PS50011">
    <property type="entry name" value="PROTEIN_KINASE_DOM"/>
    <property type="match status" value="1"/>
</dbReference>
<evidence type="ECO:0000256" key="1">
    <source>
        <dbReference type="SAM" id="MobiDB-lite"/>
    </source>
</evidence>
<dbReference type="InterPro" id="IPR011009">
    <property type="entry name" value="Kinase-like_dom_sf"/>
</dbReference>
<proteinExistence type="predicted"/>
<comment type="caution">
    <text evidence="3">The sequence shown here is derived from an EMBL/GenBank/DDBJ whole genome shotgun (WGS) entry which is preliminary data.</text>
</comment>
<dbReference type="InterPro" id="IPR000719">
    <property type="entry name" value="Prot_kinase_dom"/>
</dbReference>
<dbReference type="EMBL" id="JBCGBO010000024">
    <property type="protein sequence ID" value="KAK9183299.1"/>
    <property type="molecule type" value="Genomic_DNA"/>
</dbReference>
<dbReference type="GO" id="GO:0005737">
    <property type="term" value="C:cytoplasm"/>
    <property type="evidence" value="ECO:0007669"/>
    <property type="project" value="TreeGrafter"/>
</dbReference>
<dbReference type="Pfam" id="PF07714">
    <property type="entry name" value="PK_Tyr_Ser-Thr"/>
    <property type="match status" value="1"/>
</dbReference>
<sequence>MNPASSREGTINDEDHKYYYGADKKLTSAASSRKATNNDEDPRIYYNYGAEKIFIRRSNERQNARIVVRAQVVLSENDDEHNVLKSAVIMEDVTDSIPPGIPYSSSVVPFLQDDVTDDYPSPMVTETESAHSDSGLEDVRGDGREVDESISDAAMAEMEAGIYGLQIIKDSDLEELEKFGSVAFYGVVPNGSGGTMATVTEYVVNGSLRHVLARKDRILDRRKKLMLMMDAAFGMEYLHMKNIVHFDLKCDNLLVNLRDPQRPICKVAKT</sequence>
<dbReference type="AlphaFoldDB" id="A0AAP0LSE8"/>
<dbReference type="PANTHER" id="PTHR23257">
    <property type="entry name" value="SERINE-THREONINE PROTEIN KINASE"/>
    <property type="match status" value="1"/>
</dbReference>
<dbReference type="PROSITE" id="PS00108">
    <property type="entry name" value="PROTEIN_KINASE_ST"/>
    <property type="match status" value="1"/>
</dbReference>
<keyword evidence="4" id="KW-1185">Reference proteome</keyword>
<evidence type="ECO:0000313" key="4">
    <source>
        <dbReference type="Proteomes" id="UP001428341"/>
    </source>
</evidence>
<organism evidence="3 4">
    <name type="scientific">Citrus x changshan-huyou</name>
    <dbReference type="NCBI Taxonomy" id="2935761"/>
    <lineage>
        <taxon>Eukaryota</taxon>
        <taxon>Viridiplantae</taxon>
        <taxon>Streptophyta</taxon>
        <taxon>Embryophyta</taxon>
        <taxon>Tracheophyta</taxon>
        <taxon>Spermatophyta</taxon>
        <taxon>Magnoliopsida</taxon>
        <taxon>eudicotyledons</taxon>
        <taxon>Gunneridae</taxon>
        <taxon>Pentapetalae</taxon>
        <taxon>rosids</taxon>
        <taxon>malvids</taxon>
        <taxon>Sapindales</taxon>
        <taxon>Rutaceae</taxon>
        <taxon>Aurantioideae</taxon>
        <taxon>Citrus</taxon>
    </lineage>
</organism>
<feature type="region of interest" description="Disordered" evidence="1">
    <location>
        <begin position="119"/>
        <end position="144"/>
    </location>
</feature>
<dbReference type="InterPro" id="IPR008271">
    <property type="entry name" value="Ser/Thr_kinase_AS"/>
</dbReference>
<accession>A0AAP0LSE8</accession>
<dbReference type="InterPro" id="IPR001245">
    <property type="entry name" value="Ser-Thr/Tyr_kinase_cat_dom"/>
</dbReference>
<name>A0AAP0LSE8_9ROSI</name>
<dbReference type="Proteomes" id="UP001428341">
    <property type="component" value="Unassembled WGS sequence"/>
</dbReference>
<reference evidence="3 4" key="1">
    <citation type="submission" date="2024-05" db="EMBL/GenBank/DDBJ databases">
        <title>Haplotype-resolved chromosome-level genome assembly of Huyou (Citrus changshanensis).</title>
        <authorList>
            <person name="Miao C."/>
            <person name="Chen W."/>
            <person name="Wu Y."/>
            <person name="Wang L."/>
            <person name="Zhao S."/>
            <person name="Grierson D."/>
            <person name="Xu C."/>
            <person name="Chen K."/>
        </authorList>
    </citation>
    <scope>NUCLEOTIDE SEQUENCE [LARGE SCALE GENOMIC DNA]</scope>
    <source>
        <strain evidence="3">01-14</strain>
        <tissue evidence="3">Leaf</tissue>
    </source>
</reference>
<dbReference type="GO" id="GO:0005524">
    <property type="term" value="F:ATP binding"/>
    <property type="evidence" value="ECO:0007669"/>
    <property type="project" value="InterPro"/>
</dbReference>
<evidence type="ECO:0000259" key="2">
    <source>
        <dbReference type="PROSITE" id="PS50011"/>
    </source>
</evidence>
<dbReference type="Gene3D" id="1.10.510.10">
    <property type="entry name" value="Transferase(Phosphotransferase) domain 1"/>
    <property type="match status" value="1"/>
</dbReference>